<proteinExistence type="predicted"/>
<dbReference type="Proteomes" id="UP000251960">
    <property type="component" value="Chromosome 3"/>
</dbReference>
<sequence>MPTPLLFPYSFSLAQQQPGLLPPPAVHDVQQTGS</sequence>
<comment type="caution">
    <text evidence="1">The sequence shown here is derived from an EMBL/GenBank/DDBJ whole genome shotgun (WGS) entry which is preliminary data.</text>
</comment>
<dbReference type="AlphaFoldDB" id="A0A3L6FMS4"/>
<protein>
    <submittedName>
        <fullName evidence="1">Uncharacterized protein</fullName>
    </submittedName>
</protein>
<gene>
    <name evidence="1" type="ORF">Zm00014a_007997</name>
</gene>
<dbReference type="EMBL" id="NCVQ01000004">
    <property type="protein sequence ID" value="PWZ33017.1"/>
    <property type="molecule type" value="Genomic_DNA"/>
</dbReference>
<reference evidence="1" key="1">
    <citation type="journal article" date="2018" name="Nat. Genet.">
        <title>Extensive intraspecific gene order and gene structural variations between Mo17 and other maize genomes.</title>
        <authorList>
            <person name="Sun S."/>
            <person name="Zhou Y."/>
            <person name="Chen J."/>
            <person name="Shi J."/>
            <person name="Zhao H."/>
            <person name="Zhao H."/>
            <person name="Song W."/>
            <person name="Zhang M."/>
            <person name="Cui Y."/>
            <person name="Dong X."/>
            <person name="Liu H."/>
            <person name="Ma X."/>
            <person name="Jiao Y."/>
            <person name="Wang B."/>
            <person name="Wei X."/>
            <person name="Stein J.C."/>
            <person name="Glaubitz J.C."/>
            <person name="Lu F."/>
            <person name="Yu G."/>
            <person name="Liang C."/>
            <person name="Fengler K."/>
            <person name="Li B."/>
            <person name="Rafalski A."/>
            <person name="Schnable P.S."/>
            <person name="Ware D.H."/>
            <person name="Buckler E.S."/>
            <person name="Lai J."/>
        </authorList>
    </citation>
    <scope>NUCLEOTIDE SEQUENCE [LARGE SCALE GENOMIC DNA]</scope>
    <source>
        <tissue evidence="1">Seedling</tissue>
    </source>
</reference>
<evidence type="ECO:0000313" key="1">
    <source>
        <dbReference type="EMBL" id="PWZ33017.1"/>
    </source>
</evidence>
<organism evidence="1">
    <name type="scientific">Zea mays</name>
    <name type="common">Maize</name>
    <dbReference type="NCBI Taxonomy" id="4577"/>
    <lineage>
        <taxon>Eukaryota</taxon>
        <taxon>Viridiplantae</taxon>
        <taxon>Streptophyta</taxon>
        <taxon>Embryophyta</taxon>
        <taxon>Tracheophyta</taxon>
        <taxon>Spermatophyta</taxon>
        <taxon>Magnoliopsida</taxon>
        <taxon>Liliopsida</taxon>
        <taxon>Poales</taxon>
        <taxon>Poaceae</taxon>
        <taxon>PACMAD clade</taxon>
        <taxon>Panicoideae</taxon>
        <taxon>Andropogonodae</taxon>
        <taxon>Andropogoneae</taxon>
        <taxon>Tripsacinae</taxon>
        <taxon>Zea</taxon>
    </lineage>
</organism>
<name>A0A3L6FMS4_MAIZE</name>
<accession>A0A3L6FMS4</accession>